<sequence length="471" mass="53214">MAIQEPSTAPKVPPEESTKRFVLNSILLSLIEPVRGEPTVYSLDRHPHDNASPIAKFLDSFALICSTKSGKDTVSAVCIEQGGPTGTILRLARNTSTSEELLLRFQAVLDDLTLIAKGGCSLDDKAWELMSKIVELDRFKIDSIIEIFQKKRDQELIQAAVQRLETGEFSNNGDFLEWAGHLPSLLSLSPGTETAELIKKMHWAAQARWVYSAHLQRIAFPESTTAPAWINNIYKLGRYHAALLAMIKLATTRADLFIPIRVELVEPPPQAKFSLNGESEALRNIIRKCTKAEVEDIESQLSVYWLKDADAHFRKACKARVLTVHAEMQLACFYDNNMELTPRFLFMGTSKKACFHCSTFLCRHERRWSFSATHSKLYPNWMPPLFSTGSVRQIHLKLIWDINQYLEKTIGRELETKLRIPRSKKVVFDSTAGPSLTTFVLGGEFTFIKPQPQTLTSEPKRITEEEDDSSS</sequence>
<protein>
    <submittedName>
        <fullName evidence="1">Uncharacterized protein</fullName>
    </submittedName>
</protein>
<evidence type="ECO:0000313" key="2">
    <source>
        <dbReference type="Proteomes" id="UP001160390"/>
    </source>
</evidence>
<dbReference type="AlphaFoldDB" id="A0AA35M7Y4"/>
<comment type="caution">
    <text evidence="1">The sequence shown here is derived from an EMBL/GenBank/DDBJ whole genome shotgun (WGS) entry which is preliminary data.</text>
</comment>
<keyword evidence="2" id="KW-1185">Reference proteome</keyword>
<evidence type="ECO:0000313" key="1">
    <source>
        <dbReference type="EMBL" id="CAI6092200.1"/>
    </source>
</evidence>
<proteinExistence type="predicted"/>
<name>A0AA35M7Y4_9HYPO</name>
<organism evidence="1 2">
    <name type="scientific">Clonostachys chloroleuca</name>
    <dbReference type="NCBI Taxonomy" id="1926264"/>
    <lineage>
        <taxon>Eukaryota</taxon>
        <taxon>Fungi</taxon>
        <taxon>Dikarya</taxon>
        <taxon>Ascomycota</taxon>
        <taxon>Pezizomycotina</taxon>
        <taxon>Sordariomycetes</taxon>
        <taxon>Hypocreomycetidae</taxon>
        <taxon>Hypocreales</taxon>
        <taxon>Bionectriaceae</taxon>
        <taxon>Clonostachys</taxon>
    </lineage>
</organism>
<dbReference type="Proteomes" id="UP001160390">
    <property type="component" value="Unassembled WGS sequence"/>
</dbReference>
<accession>A0AA35M7Y4</accession>
<dbReference type="Pfam" id="PF14441">
    <property type="entry name" value="OTT_1508_deam"/>
    <property type="match status" value="1"/>
</dbReference>
<gene>
    <name evidence="1" type="ORF">CCHLO57077_00011191</name>
</gene>
<dbReference type="InterPro" id="IPR027796">
    <property type="entry name" value="OTT_1508_deam-like"/>
</dbReference>
<reference evidence="1" key="1">
    <citation type="submission" date="2023-01" db="EMBL/GenBank/DDBJ databases">
        <authorList>
            <person name="Piombo E."/>
        </authorList>
    </citation>
    <scope>NUCLEOTIDE SEQUENCE</scope>
</reference>
<dbReference type="EMBL" id="CABFNP030001198">
    <property type="protein sequence ID" value="CAI6092200.1"/>
    <property type="molecule type" value="Genomic_DNA"/>
</dbReference>